<dbReference type="Proteomes" id="UP000773850">
    <property type="component" value="Unassembled WGS sequence"/>
</dbReference>
<sequence>MEEHQKLFKLASILLQYPEREWLEDEQLFYEISKLASHAVRKRFLQFLDYAKTKTIDELCELYVTTFDLSDRTTMYLTYYLFGDQKERGQALLKLKEAFRSAGLELEGDELPDYLPLMLEFAAVAPANDAKNVLLAHHKAIKGLADRLQEVNHPYFFVLDGCLAGMGAFLEETNGADIPMRAEEAT</sequence>
<keyword evidence="1" id="KW-0534">Nitrate assimilation</keyword>
<dbReference type="GeneID" id="89614043"/>
<dbReference type="EMBL" id="LUCS01000027">
    <property type="protein sequence ID" value="KAF6510961.1"/>
    <property type="molecule type" value="Genomic_DNA"/>
</dbReference>
<dbReference type="EMBL" id="LQYV01000001">
    <property type="protein sequence ID" value="KYD30311.1"/>
    <property type="molecule type" value="Genomic_DNA"/>
</dbReference>
<dbReference type="InterPro" id="IPR020945">
    <property type="entry name" value="DMSO/NO3_reduct_chaperone"/>
</dbReference>
<evidence type="ECO:0000313" key="6">
    <source>
        <dbReference type="Proteomes" id="UP000266922"/>
    </source>
</evidence>
<dbReference type="NCBIfam" id="TIGR00684">
    <property type="entry name" value="narJ"/>
    <property type="match status" value="1"/>
</dbReference>
<keyword evidence="7" id="KW-1185">Reference proteome</keyword>
<dbReference type="InterPro" id="IPR036411">
    <property type="entry name" value="TorD-like_sf"/>
</dbReference>
<comment type="caution">
    <text evidence="3">The sequence shown here is derived from an EMBL/GenBank/DDBJ whole genome shotgun (WGS) entry which is preliminary data.</text>
</comment>
<dbReference type="Pfam" id="PF02613">
    <property type="entry name" value="Nitrate_red_del"/>
    <property type="match status" value="1"/>
</dbReference>
<dbReference type="RefSeq" id="WP_033014856.1">
    <property type="nucleotide sequence ID" value="NZ_CBCSGJ010000066.1"/>
</dbReference>
<evidence type="ECO:0000313" key="5">
    <source>
        <dbReference type="Proteomes" id="UP000075424"/>
    </source>
</evidence>
<dbReference type="EC" id="1.7.99.4" evidence="3"/>
<keyword evidence="3" id="KW-0560">Oxidoreductase</keyword>
<evidence type="ECO:0000313" key="7">
    <source>
        <dbReference type="Proteomes" id="UP000773850"/>
    </source>
</evidence>
<organism evidence="3 5">
    <name type="scientific">Geobacillus stearothermophilus</name>
    <name type="common">Bacillus stearothermophilus</name>
    <dbReference type="NCBI Taxonomy" id="1422"/>
    <lineage>
        <taxon>Bacteria</taxon>
        <taxon>Bacillati</taxon>
        <taxon>Bacillota</taxon>
        <taxon>Bacilli</taxon>
        <taxon>Bacillales</taxon>
        <taxon>Anoxybacillaceae</taxon>
        <taxon>Geobacillus</taxon>
    </lineage>
</organism>
<evidence type="ECO:0000313" key="3">
    <source>
        <dbReference type="EMBL" id="KYD30311.1"/>
    </source>
</evidence>
<dbReference type="GO" id="GO:0042128">
    <property type="term" value="P:nitrate assimilation"/>
    <property type="evidence" value="ECO:0007669"/>
    <property type="project" value="UniProtKB-KW"/>
</dbReference>
<dbReference type="Proteomes" id="UP000266922">
    <property type="component" value="Unassembled WGS sequence"/>
</dbReference>
<reference evidence="3 5" key="1">
    <citation type="submission" date="2016-01" db="EMBL/GenBank/DDBJ databases">
        <title>Draft Genome Sequences of Seven Thermophilic Sporeformers Isolated from Foods.</title>
        <authorList>
            <person name="Berendsen E.M."/>
            <person name="Wells-Bennik M.H."/>
            <person name="Krawcyk A.O."/>
            <person name="De Jong A."/>
            <person name="Holsappel S."/>
            <person name="Eijlander R.T."/>
            <person name="Kuipers O.P."/>
        </authorList>
    </citation>
    <scope>NUCLEOTIDE SEQUENCE [LARGE SCALE GENOMIC DNA]</scope>
    <source>
        <strain evidence="3 5">B4109</strain>
    </source>
</reference>
<dbReference type="AlphaFoldDB" id="A0A0K9HPI4"/>
<dbReference type="GO" id="GO:0051082">
    <property type="term" value="F:unfolded protein binding"/>
    <property type="evidence" value="ECO:0007669"/>
    <property type="project" value="InterPro"/>
</dbReference>
<dbReference type="PATRIC" id="fig|1422.14.peg.2618"/>
<evidence type="ECO:0000256" key="1">
    <source>
        <dbReference type="ARBA" id="ARBA00023063"/>
    </source>
</evidence>
<dbReference type="InterPro" id="IPR003765">
    <property type="entry name" value="NO3_reductase_chaperone_NarJ"/>
</dbReference>
<dbReference type="PANTHER" id="PTHR43680">
    <property type="entry name" value="NITRATE REDUCTASE MOLYBDENUM COFACTOR ASSEMBLY CHAPERONE"/>
    <property type="match status" value="1"/>
</dbReference>
<accession>A0A0K9HPI4</accession>
<name>A0A0K9HPI4_GEOSE</name>
<dbReference type="GO" id="GO:0016491">
    <property type="term" value="F:oxidoreductase activity"/>
    <property type="evidence" value="ECO:0007669"/>
    <property type="project" value="UniProtKB-KW"/>
</dbReference>
<reference evidence="4 6" key="3">
    <citation type="submission" date="2018-10" db="EMBL/GenBank/DDBJ databases">
        <title>Geobacillus stearothermophilus in processing lines of powdered infant formula.</title>
        <authorList>
            <person name="Rhee M.S."/>
            <person name="Choi I.-G."/>
            <person name="Cho T.J."/>
            <person name="Park B."/>
        </authorList>
    </citation>
    <scope>NUCLEOTIDE SEQUENCE [LARGE SCALE GENOMIC DNA]</scope>
    <source>
        <strain evidence="4 6">FHS-PPGT130</strain>
    </source>
</reference>
<reference evidence="2 7" key="2">
    <citation type="submission" date="2016-03" db="EMBL/GenBank/DDBJ databases">
        <title>Spore heat resistance.</title>
        <authorList>
            <person name="Boekhorst J."/>
            <person name="Berendsen E.M."/>
            <person name="Wells-Bennik M.H."/>
            <person name="Kuipers O.P."/>
        </authorList>
    </citation>
    <scope>NUCLEOTIDE SEQUENCE [LARGE SCALE GENOMIC DNA]</scope>
    <source>
        <strain evidence="2 7">GS8</strain>
    </source>
</reference>
<dbReference type="Gene3D" id="1.10.3480.10">
    <property type="entry name" value="TorD-like"/>
    <property type="match status" value="1"/>
</dbReference>
<evidence type="ECO:0000313" key="2">
    <source>
        <dbReference type="EMBL" id="KAF6510961.1"/>
    </source>
</evidence>
<protein>
    <submittedName>
        <fullName evidence="4">Nitrate reductase molybdenum cofactor assembly chaperone</fullName>
    </submittedName>
    <submittedName>
        <fullName evidence="3">Respiratory nitrate reductase delta chain</fullName>
        <ecNumber evidence="3">1.7.99.4</ecNumber>
    </submittedName>
</protein>
<dbReference type="SUPFAM" id="SSF89155">
    <property type="entry name" value="TorD-like"/>
    <property type="match status" value="1"/>
</dbReference>
<evidence type="ECO:0000313" key="4">
    <source>
        <dbReference type="EMBL" id="RLQ13022.1"/>
    </source>
</evidence>
<gene>
    <name evidence="4" type="primary">narJ</name>
    <name evidence="3" type="ORF">B4109_2960</name>
    <name evidence="4" type="ORF">D9548_14090</name>
    <name evidence="2" type="ORF">GS8_1632</name>
</gene>
<dbReference type="GO" id="GO:0016530">
    <property type="term" value="F:metallochaperone activity"/>
    <property type="evidence" value="ECO:0007669"/>
    <property type="project" value="TreeGrafter"/>
</dbReference>
<dbReference type="GO" id="GO:0051131">
    <property type="term" value="P:chaperone-mediated protein complex assembly"/>
    <property type="evidence" value="ECO:0007669"/>
    <property type="project" value="InterPro"/>
</dbReference>
<proteinExistence type="predicted"/>
<dbReference type="Proteomes" id="UP000075424">
    <property type="component" value="Unassembled WGS sequence"/>
</dbReference>
<dbReference type="EMBL" id="RCTJ01000078">
    <property type="protein sequence ID" value="RLQ13022.1"/>
    <property type="molecule type" value="Genomic_DNA"/>
</dbReference>
<dbReference type="PANTHER" id="PTHR43680:SF2">
    <property type="entry name" value="NITRATE REDUCTASE MOLYBDENUM COFACTOR ASSEMBLY CHAPERONE NARJ"/>
    <property type="match status" value="1"/>
</dbReference>